<dbReference type="Pfam" id="PF13391">
    <property type="entry name" value="HNH_2"/>
    <property type="match status" value="1"/>
</dbReference>
<feature type="compositionally biased region" description="Pro residues" evidence="1">
    <location>
        <begin position="309"/>
        <end position="339"/>
    </location>
</feature>
<evidence type="ECO:0000256" key="1">
    <source>
        <dbReference type="SAM" id="MobiDB-lite"/>
    </source>
</evidence>
<sequence>MDSSTSRTISAQGRFETEMTSAYSPNSPCSTKQWDPVLRTWRQSKAVQLFPPQHASKADAIFGRGAANEIYSPHNGLFLHEKVEHALKKGYIAIVPDGRTNYKVVVLDKQRREVHRRIGRSDVDGFKRYIDLDERPLRFKTDARPKVRYVWWAYVSAVLQTFYWADSPSDYGKINHLSEVRWLDSYWKYRGPFVKRNQLDWFMYPDTGPCWTAAYLHGFEEEGDMSNSGLDLQRIFSNEHWERQQSPVPDYEEVDSGDEEATRGRGRNGEESSGINNTAVSAAGIALLQRSVASLRASSPSIYPSRTIAPPPPYSFNPHPPHPLAPPPPYSSRPPPPPP</sequence>
<evidence type="ECO:0000313" key="3">
    <source>
        <dbReference type="EMBL" id="KAJ4139729.1"/>
    </source>
</evidence>
<feature type="region of interest" description="Disordered" evidence="1">
    <location>
        <begin position="296"/>
        <end position="339"/>
    </location>
</feature>
<keyword evidence="4" id="KW-1185">Reference proteome</keyword>
<feature type="region of interest" description="Disordered" evidence="1">
    <location>
        <begin position="241"/>
        <end position="276"/>
    </location>
</feature>
<dbReference type="Proteomes" id="UP001152024">
    <property type="component" value="Unassembled WGS sequence"/>
</dbReference>
<feature type="compositionally biased region" description="Polar residues" evidence="1">
    <location>
        <begin position="1"/>
        <end position="11"/>
    </location>
</feature>
<feature type="domain" description="HNH nuclease" evidence="2">
    <location>
        <begin position="56"/>
        <end position="95"/>
    </location>
</feature>
<dbReference type="InterPro" id="IPR003615">
    <property type="entry name" value="HNH_nuc"/>
</dbReference>
<feature type="compositionally biased region" description="Acidic residues" evidence="1">
    <location>
        <begin position="250"/>
        <end position="259"/>
    </location>
</feature>
<organism evidence="3 4">
    <name type="scientific">Fusarium equiseti</name>
    <name type="common">Fusarium scirpi</name>
    <dbReference type="NCBI Taxonomy" id="61235"/>
    <lineage>
        <taxon>Eukaryota</taxon>
        <taxon>Fungi</taxon>
        <taxon>Dikarya</taxon>
        <taxon>Ascomycota</taxon>
        <taxon>Pezizomycotina</taxon>
        <taxon>Sordariomycetes</taxon>
        <taxon>Hypocreomycetidae</taxon>
        <taxon>Hypocreales</taxon>
        <taxon>Nectriaceae</taxon>
        <taxon>Fusarium</taxon>
        <taxon>Fusarium incarnatum-equiseti species complex</taxon>
    </lineage>
</organism>
<evidence type="ECO:0000259" key="2">
    <source>
        <dbReference type="Pfam" id="PF13391"/>
    </source>
</evidence>
<evidence type="ECO:0000313" key="4">
    <source>
        <dbReference type="Proteomes" id="UP001152024"/>
    </source>
</evidence>
<name>A0ABQ8RQ36_FUSEQ</name>
<feature type="compositionally biased region" description="Polar residues" evidence="1">
    <location>
        <begin position="18"/>
        <end position="28"/>
    </location>
</feature>
<accession>A0ABQ8RQ36</accession>
<feature type="region of interest" description="Disordered" evidence="1">
    <location>
        <begin position="1"/>
        <end position="28"/>
    </location>
</feature>
<protein>
    <recommendedName>
        <fullName evidence="2">HNH nuclease domain-containing protein</fullName>
    </recommendedName>
</protein>
<proteinExistence type="predicted"/>
<gene>
    <name evidence="3" type="ORF">NW768_001072</name>
</gene>
<feature type="compositionally biased region" description="Basic and acidic residues" evidence="1">
    <location>
        <begin position="260"/>
        <end position="270"/>
    </location>
</feature>
<comment type="caution">
    <text evidence="3">The sequence shown here is derived from an EMBL/GenBank/DDBJ whole genome shotgun (WGS) entry which is preliminary data.</text>
</comment>
<dbReference type="EMBL" id="JAOQBH010000002">
    <property type="protein sequence ID" value="KAJ4139729.1"/>
    <property type="molecule type" value="Genomic_DNA"/>
</dbReference>
<reference evidence="3" key="1">
    <citation type="submission" date="2022-09" db="EMBL/GenBank/DDBJ databases">
        <title>Fusarium specimens isolated from Avocado Roots.</title>
        <authorList>
            <person name="Stajich J."/>
            <person name="Roper C."/>
            <person name="Heimlech-Rivalta G."/>
        </authorList>
    </citation>
    <scope>NUCLEOTIDE SEQUENCE</scope>
    <source>
        <strain evidence="3">CF00095</strain>
    </source>
</reference>